<evidence type="ECO:0000313" key="4">
    <source>
        <dbReference type="Proteomes" id="UP000608513"/>
    </source>
</evidence>
<protein>
    <submittedName>
        <fullName evidence="3">DUF4142 domain-containing protein</fullName>
    </submittedName>
</protein>
<dbReference type="InterPro" id="IPR012347">
    <property type="entry name" value="Ferritin-like"/>
</dbReference>
<dbReference type="EMBL" id="JACORT010000006">
    <property type="protein sequence ID" value="MBC5784192.1"/>
    <property type="molecule type" value="Genomic_DNA"/>
</dbReference>
<dbReference type="Proteomes" id="UP000608513">
    <property type="component" value="Unassembled WGS sequence"/>
</dbReference>
<feature type="chain" id="PRO_5037909061" evidence="1">
    <location>
        <begin position="24"/>
        <end position="192"/>
    </location>
</feature>
<gene>
    <name evidence="3" type="ORF">H8N03_14660</name>
</gene>
<name>A0A923MUW7_9BURK</name>
<sequence>MRWTTLVLSATAVLAAWPAFATAAPGSYAAAAAAEAKPLPPAQRLERRFLQISAANLRFQSEASQLAEARTNNPAVKDLARTLLARQQTAQPELLRLLHVRGMAPPMPTNEHGKVLKQLAKLTGAKFDRLYVDEVVLRSYQADIANYEKVGAQAEDPVLKAWIDRQLPTLRFHYAKAGKALPSASLRGQRAV</sequence>
<feature type="signal peptide" evidence="1">
    <location>
        <begin position="1"/>
        <end position="23"/>
    </location>
</feature>
<evidence type="ECO:0000256" key="1">
    <source>
        <dbReference type="SAM" id="SignalP"/>
    </source>
</evidence>
<dbReference type="Pfam" id="PF13628">
    <property type="entry name" value="DUF4142"/>
    <property type="match status" value="1"/>
</dbReference>
<dbReference type="Gene3D" id="1.20.1260.10">
    <property type="match status" value="1"/>
</dbReference>
<evidence type="ECO:0000313" key="3">
    <source>
        <dbReference type="EMBL" id="MBC5784192.1"/>
    </source>
</evidence>
<evidence type="ECO:0000259" key="2">
    <source>
        <dbReference type="Pfam" id="PF13628"/>
    </source>
</evidence>
<comment type="caution">
    <text evidence="3">The sequence shown here is derived from an EMBL/GenBank/DDBJ whole genome shotgun (WGS) entry which is preliminary data.</text>
</comment>
<dbReference type="InterPro" id="IPR025419">
    <property type="entry name" value="DUF4142"/>
</dbReference>
<keyword evidence="4" id="KW-1185">Reference proteome</keyword>
<dbReference type="PANTHER" id="PTHR38593:SF1">
    <property type="entry name" value="BLR2558 PROTEIN"/>
    <property type="match status" value="1"/>
</dbReference>
<dbReference type="RefSeq" id="WP_187076946.1">
    <property type="nucleotide sequence ID" value="NZ_JACORT010000006.1"/>
</dbReference>
<proteinExistence type="predicted"/>
<keyword evidence="1" id="KW-0732">Signal</keyword>
<dbReference type="AlphaFoldDB" id="A0A923MUW7"/>
<accession>A0A923MUW7</accession>
<reference evidence="3" key="1">
    <citation type="submission" date="2020-08" db="EMBL/GenBank/DDBJ databases">
        <title>Ramlibacter sp. USB13 16S ribosomal RNA gene genome sequencing and assembly.</title>
        <authorList>
            <person name="Kang M."/>
        </authorList>
    </citation>
    <scope>NUCLEOTIDE SEQUENCE</scope>
    <source>
        <strain evidence="3">USB13</strain>
    </source>
</reference>
<organism evidence="3 4">
    <name type="scientific">Ramlibacter cellulosilyticus</name>
    <dbReference type="NCBI Taxonomy" id="2764187"/>
    <lineage>
        <taxon>Bacteria</taxon>
        <taxon>Pseudomonadati</taxon>
        <taxon>Pseudomonadota</taxon>
        <taxon>Betaproteobacteria</taxon>
        <taxon>Burkholderiales</taxon>
        <taxon>Comamonadaceae</taxon>
        <taxon>Ramlibacter</taxon>
    </lineage>
</organism>
<dbReference type="PANTHER" id="PTHR38593">
    <property type="entry name" value="BLR2558 PROTEIN"/>
    <property type="match status" value="1"/>
</dbReference>
<feature type="domain" description="DUF4142" evidence="2">
    <location>
        <begin position="47"/>
        <end position="177"/>
    </location>
</feature>